<dbReference type="GO" id="GO:0016020">
    <property type="term" value="C:membrane"/>
    <property type="evidence" value="ECO:0007669"/>
    <property type="project" value="UniProtKB-SubCell"/>
</dbReference>
<gene>
    <name evidence="12" type="ORF">FGO68_gene9445</name>
</gene>
<dbReference type="GO" id="GO:0005221">
    <property type="term" value="F:intracellularly cyclic nucleotide-activated monoatomic cation channel activity"/>
    <property type="evidence" value="ECO:0007669"/>
    <property type="project" value="InterPro"/>
</dbReference>
<feature type="compositionally biased region" description="Polar residues" evidence="9">
    <location>
        <begin position="166"/>
        <end position="175"/>
    </location>
</feature>
<dbReference type="InterPro" id="IPR018488">
    <property type="entry name" value="cNMP-bd_CS"/>
</dbReference>
<comment type="caution">
    <text evidence="12">The sequence shown here is derived from an EMBL/GenBank/DDBJ whole genome shotgun (WGS) entry which is preliminary data.</text>
</comment>
<dbReference type="CDD" id="cd00038">
    <property type="entry name" value="CAP_ED"/>
    <property type="match status" value="2"/>
</dbReference>
<dbReference type="InterPro" id="IPR014710">
    <property type="entry name" value="RmlC-like_jellyroll"/>
</dbReference>
<feature type="transmembrane region" description="Helical" evidence="10">
    <location>
        <begin position="349"/>
        <end position="371"/>
    </location>
</feature>
<comment type="subcellular location">
    <subcellularLocation>
        <location evidence="1">Membrane</location>
        <topology evidence="1">Multi-pass membrane protein</topology>
    </subcellularLocation>
</comment>
<feature type="region of interest" description="Disordered" evidence="9">
    <location>
        <begin position="31"/>
        <end position="50"/>
    </location>
</feature>
<dbReference type="PROSITE" id="PS00888">
    <property type="entry name" value="CNMP_BINDING_1"/>
    <property type="match status" value="1"/>
</dbReference>
<dbReference type="InterPro" id="IPR018490">
    <property type="entry name" value="cNMP-bd_dom_sf"/>
</dbReference>
<keyword evidence="4 10" id="KW-1133">Transmembrane helix</keyword>
<organism evidence="12 13">
    <name type="scientific">Halteria grandinella</name>
    <dbReference type="NCBI Taxonomy" id="5974"/>
    <lineage>
        <taxon>Eukaryota</taxon>
        <taxon>Sar</taxon>
        <taxon>Alveolata</taxon>
        <taxon>Ciliophora</taxon>
        <taxon>Intramacronucleata</taxon>
        <taxon>Spirotrichea</taxon>
        <taxon>Stichotrichia</taxon>
        <taxon>Sporadotrichida</taxon>
        <taxon>Halteriidae</taxon>
        <taxon>Halteria</taxon>
    </lineage>
</organism>
<keyword evidence="13" id="KW-1185">Reference proteome</keyword>
<evidence type="ECO:0000259" key="11">
    <source>
        <dbReference type="PROSITE" id="PS50042"/>
    </source>
</evidence>
<dbReference type="AlphaFoldDB" id="A0A8J8TAH2"/>
<evidence type="ECO:0000256" key="1">
    <source>
        <dbReference type="ARBA" id="ARBA00004141"/>
    </source>
</evidence>
<feature type="transmembrane region" description="Helical" evidence="10">
    <location>
        <begin position="563"/>
        <end position="590"/>
    </location>
</feature>
<feature type="compositionally biased region" description="Polar residues" evidence="9">
    <location>
        <begin position="39"/>
        <end position="50"/>
    </location>
</feature>
<accession>A0A8J8TAH2</accession>
<evidence type="ECO:0000256" key="6">
    <source>
        <dbReference type="ARBA" id="ARBA00023136"/>
    </source>
</evidence>
<keyword evidence="6 10" id="KW-0472">Membrane</keyword>
<dbReference type="OrthoDB" id="313376at2759"/>
<evidence type="ECO:0000256" key="9">
    <source>
        <dbReference type="SAM" id="MobiDB-lite"/>
    </source>
</evidence>
<dbReference type="GO" id="GO:0044877">
    <property type="term" value="F:protein-containing complex binding"/>
    <property type="evidence" value="ECO:0007669"/>
    <property type="project" value="TreeGrafter"/>
</dbReference>
<reference evidence="12" key="1">
    <citation type="submission" date="2019-06" db="EMBL/GenBank/DDBJ databases">
        <authorList>
            <person name="Zheng W."/>
        </authorList>
    </citation>
    <scope>NUCLEOTIDE SEQUENCE</scope>
    <source>
        <strain evidence="12">QDHG01</strain>
    </source>
</reference>
<dbReference type="SUPFAM" id="SSF51206">
    <property type="entry name" value="cAMP-binding domain-like"/>
    <property type="match status" value="2"/>
</dbReference>
<dbReference type="PANTHER" id="PTHR45638:SF11">
    <property type="entry name" value="CYCLIC NUCLEOTIDE-GATED CATION CHANNEL SUBUNIT A"/>
    <property type="match status" value="1"/>
</dbReference>
<feature type="transmembrane region" description="Helical" evidence="10">
    <location>
        <begin position="491"/>
        <end position="509"/>
    </location>
</feature>
<evidence type="ECO:0000313" key="12">
    <source>
        <dbReference type="EMBL" id="TNV87303.1"/>
    </source>
</evidence>
<feature type="compositionally biased region" description="Polar residues" evidence="9">
    <location>
        <begin position="148"/>
        <end position="158"/>
    </location>
</feature>
<keyword evidence="2" id="KW-0813">Transport</keyword>
<dbReference type="InterPro" id="IPR005821">
    <property type="entry name" value="Ion_trans_dom"/>
</dbReference>
<dbReference type="SUPFAM" id="SSF81324">
    <property type="entry name" value="Voltage-gated potassium channels"/>
    <property type="match status" value="1"/>
</dbReference>
<proteinExistence type="predicted"/>
<evidence type="ECO:0000256" key="5">
    <source>
        <dbReference type="ARBA" id="ARBA00023065"/>
    </source>
</evidence>
<evidence type="ECO:0000313" key="13">
    <source>
        <dbReference type="Proteomes" id="UP000785679"/>
    </source>
</evidence>
<feature type="domain" description="Cyclic nucleotide-binding" evidence="11">
    <location>
        <begin position="678"/>
        <end position="786"/>
    </location>
</feature>
<dbReference type="Pfam" id="PF00027">
    <property type="entry name" value="cNMP_binding"/>
    <property type="match status" value="2"/>
</dbReference>
<dbReference type="Pfam" id="PF00520">
    <property type="entry name" value="Ion_trans"/>
    <property type="match status" value="1"/>
</dbReference>
<dbReference type="InterPro" id="IPR000595">
    <property type="entry name" value="cNMP-bd_dom"/>
</dbReference>
<evidence type="ECO:0000256" key="2">
    <source>
        <dbReference type="ARBA" id="ARBA00022448"/>
    </source>
</evidence>
<dbReference type="InterPro" id="IPR050866">
    <property type="entry name" value="CNG_cation_channel"/>
</dbReference>
<dbReference type="PROSITE" id="PS50042">
    <property type="entry name" value="CNMP_BINDING_3"/>
    <property type="match status" value="2"/>
</dbReference>
<protein>
    <recommendedName>
        <fullName evidence="11">Cyclic nucleotide-binding domain-containing protein</fullName>
    </recommendedName>
</protein>
<keyword evidence="7" id="KW-1071">Ligand-gated ion channel</keyword>
<feature type="transmembrane region" description="Helical" evidence="10">
    <location>
        <begin position="383"/>
        <end position="400"/>
    </location>
</feature>
<keyword evidence="5" id="KW-0406">Ion transport</keyword>
<dbReference type="Gene3D" id="1.10.287.70">
    <property type="match status" value="1"/>
</dbReference>
<evidence type="ECO:0000256" key="10">
    <source>
        <dbReference type="SAM" id="Phobius"/>
    </source>
</evidence>
<evidence type="ECO:0000256" key="3">
    <source>
        <dbReference type="ARBA" id="ARBA00022692"/>
    </source>
</evidence>
<feature type="compositionally biased region" description="Polar residues" evidence="9">
    <location>
        <begin position="113"/>
        <end position="130"/>
    </location>
</feature>
<evidence type="ECO:0000256" key="4">
    <source>
        <dbReference type="ARBA" id="ARBA00022989"/>
    </source>
</evidence>
<sequence length="1065" mass="120485">MSQKYPTLGLGGGNSNVLIGSVTSSMSSITIGIPKHNENGSQSGSPSMSAADRQNISIITLGPQDTQKNGQNLQVPAPSTTAKAIKKSFLQFQQKASNPIIVIPTTLQKEDSQSTLNLPGFSPQQNQDHATSPRPLLSLGETPRTVKGSRTPNPQTPRLKTEDATPNRSELSFKNQYGGDGGAFTFKDKSAPEIAKLAVGKYFQKRIMASTRVSSTGLKTVEHGSLVSDNSSQQIAVTLNLPSTLLIMKPPAKQSHRHHPVVQEQTAYQELKQESLPTHGDEGLKRSILIDPQVLNSGNNNSNQAQVVIHQLIKQQSPKQIEQEGHHYFDFDEINKLLLIRGGKRFRTLWDILIIIFSLINCFVIPVDVSFQPKNLEGTPMNVINWIIDICFIIDLLFNFRTTIWNPLTGEEIFDYKEISMHYLKNRFIPDLLSSIPLDRIVQSAAQRGNLAGKLALFSMLKMGRIFRFTKIISFLNATEDVKLSLKLFKMMFYLIIYLHWQACAWFLYTSYDQTWYPIIDIIKNDEHFYNHGFTHTYCFSVWHSVSILDGADMVPATYHQAIVVSILVFSSEFVHAHILGTIGVIMHALNRKSAKFHEQLEFATSTMKNIKVIDSLHYKVLDHLNRKFKEMDSNKDLDQLLALLPPSLRSEMTQHMFLKAISQIQILMNNSEAIDMILSCIEAVQYLPDDYIVKQGQKATQVFILAQGQVEVYVKDQNKKELFIKDLNPGTLFGEVAILNNTRRTASIRCKDQCTVGVINLESFAELCQNFPEIEVRLREDTQKYQDDWKLYQINLLKSVWYLSDLPLIIIEELHYKLSLENFEVGGKVFHKGQDCNNLYFVVSGELQLIVEQNSKEYLLDTLGPGSVIGIMSLINQAQFQFSAKAKSSVTVLVLKRTDLMTHSEEYEELAEAIDFATELILEVDIPECDYIIGKPNMFPAQQGIKTAIAIEEPPKNLIHVFQNAVRKVRVLNRRRDLKPFKLYEVLQLLKAQKRKSSIFTPGEHQFLQGVRRISNVNMLPFQRKATNTNGTFGPPLASLSTSIGKKGNTGWGQFWSRFRIQKV</sequence>
<dbReference type="Gene3D" id="2.60.120.10">
    <property type="entry name" value="Jelly Rolls"/>
    <property type="match status" value="2"/>
</dbReference>
<evidence type="ECO:0000256" key="8">
    <source>
        <dbReference type="ARBA" id="ARBA00023303"/>
    </source>
</evidence>
<keyword evidence="8" id="KW-0407">Ion channel</keyword>
<dbReference type="EMBL" id="RRYP01000513">
    <property type="protein sequence ID" value="TNV87303.1"/>
    <property type="molecule type" value="Genomic_DNA"/>
</dbReference>
<dbReference type="SMART" id="SM00100">
    <property type="entry name" value="cNMP"/>
    <property type="match status" value="2"/>
</dbReference>
<dbReference type="PROSITE" id="PS00889">
    <property type="entry name" value="CNMP_BINDING_2"/>
    <property type="match status" value="1"/>
</dbReference>
<dbReference type="PANTHER" id="PTHR45638">
    <property type="entry name" value="CYCLIC NUCLEOTIDE-GATED CATION CHANNEL SUBUNIT A"/>
    <property type="match status" value="1"/>
</dbReference>
<evidence type="ECO:0000256" key="7">
    <source>
        <dbReference type="ARBA" id="ARBA00023286"/>
    </source>
</evidence>
<feature type="domain" description="Cyclic nucleotide-binding" evidence="11">
    <location>
        <begin position="803"/>
        <end position="901"/>
    </location>
</feature>
<dbReference type="Proteomes" id="UP000785679">
    <property type="component" value="Unassembled WGS sequence"/>
</dbReference>
<keyword evidence="3 10" id="KW-0812">Transmembrane</keyword>
<name>A0A8J8TAH2_HALGN</name>
<feature type="region of interest" description="Disordered" evidence="9">
    <location>
        <begin position="113"/>
        <end position="176"/>
    </location>
</feature>